<keyword evidence="4" id="KW-0326">Glycosidase</keyword>
<dbReference type="InterPro" id="IPR017853">
    <property type="entry name" value="GH"/>
</dbReference>
<evidence type="ECO:0000256" key="1">
    <source>
        <dbReference type="ARBA" id="ARBA00008875"/>
    </source>
</evidence>
<evidence type="ECO:0000256" key="4">
    <source>
        <dbReference type="ARBA" id="ARBA00023295"/>
    </source>
</evidence>
<gene>
    <name evidence="7" type="ORF">SAMN05216259_101562</name>
</gene>
<dbReference type="SUPFAM" id="SSF49785">
    <property type="entry name" value="Galactose-binding domain-like"/>
    <property type="match status" value="1"/>
</dbReference>
<dbReference type="InterPro" id="IPR006584">
    <property type="entry name" value="Cellulose-bd_IV"/>
</dbReference>
<dbReference type="Proteomes" id="UP000199341">
    <property type="component" value="Unassembled WGS sequence"/>
</dbReference>
<keyword evidence="3 7" id="KW-0378">Hydrolase</keyword>
<dbReference type="GO" id="GO:0016798">
    <property type="term" value="F:hydrolase activity, acting on glycosyl bonds"/>
    <property type="evidence" value="ECO:0007669"/>
    <property type="project" value="UniProtKB-KW"/>
</dbReference>
<dbReference type="OrthoDB" id="7594877at2"/>
<dbReference type="SMART" id="SM00606">
    <property type="entry name" value="CBD_IV"/>
    <property type="match status" value="1"/>
</dbReference>
<dbReference type="Pfam" id="PF03422">
    <property type="entry name" value="CBM_6"/>
    <property type="match status" value="1"/>
</dbReference>
<protein>
    <submittedName>
        <fullName evidence="7">Glycosyl hydrolases family 39</fullName>
    </submittedName>
</protein>
<accession>A0A1G9W943</accession>
<dbReference type="RefSeq" id="WP_093782593.1">
    <property type="nucleotide sequence ID" value="NZ_FNIE01000001.1"/>
</dbReference>
<dbReference type="Pfam" id="PF01229">
    <property type="entry name" value="Glyco_hydro_39"/>
    <property type="match status" value="1"/>
</dbReference>
<name>A0A1G9W943_9ACTN</name>
<evidence type="ECO:0000256" key="2">
    <source>
        <dbReference type="ARBA" id="ARBA00022729"/>
    </source>
</evidence>
<dbReference type="EMBL" id="FNIE01000001">
    <property type="protein sequence ID" value="SDM81094.1"/>
    <property type="molecule type" value="Genomic_DNA"/>
</dbReference>
<dbReference type="GO" id="GO:0030246">
    <property type="term" value="F:carbohydrate binding"/>
    <property type="evidence" value="ECO:0007669"/>
    <property type="project" value="InterPro"/>
</dbReference>
<organism evidence="7 8">
    <name type="scientific">Actinacidiphila guanduensis</name>
    <dbReference type="NCBI Taxonomy" id="310781"/>
    <lineage>
        <taxon>Bacteria</taxon>
        <taxon>Bacillati</taxon>
        <taxon>Actinomycetota</taxon>
        <taxon>Actinomycetes</taxon>
        <taxon>Kitasatosporales</taxon>
        <taxon>Streptomycetaceae</taxon>
        <taxon>Actinacidiphila</taxon>
    </lineage>
</organism>
<evidence type="ECO:0000313" key="7">
    <source>
        <dbReference type="EMBL" id="SDM81094.1"/>
    </source>
</evidence>
<feature type="signal peptide" evidence="5">
    <location>
        <begin position="1"/>
        <end position="34"/>
    </location>
</feature>
<reference evidence="7 8" key="1">
    <citation type="submission" date="2016-10" db="EMBL/GenBank/DDBJ databases">
        <authorList>
            <person name="de Groot N.N."/>
        </authorList>
    </citation>
    <scope>NUCLEOTIDE SEQUENCE [LARGE SCALE GENOMIC DNA]</scope>
    <source>
        <strain evidence="7 8">CGMCC 4.2022</strain>
    </source>
</reference>
<feature type="chain" id="PRO_5011546662" evidence="5">
    <location>
        <begin position="35"/>
        <end position="724"/>
    </location>
</feature>
<keyword evidence="2 5" id="KW-0732">Signal</keyword>
<evidence type="ECO:0000256" key="5">
    <source>
        <dbReference type="SAM" id="SignalP"/>
    </source>
</evidence>
<dbReference type="PROSITE" id="PS51175">
    <property type="entry name" value="CBM6"/>
    <property type="match status" value="1"/>
</dbReference>
<evidence type="ECO:0000256" key="3">
    <source>
        <dbReference type="ARBA" id="ARBA00022801"/>
    </source>
</evidence>
<dbReference type="InterPro" id="IPR005084">
    <property type="entry name" value="CBM6"/>
</dbReference>
<keyword evidence="8" id="KW-1185">Reference proteome</keyword>
<sequence length="724" mass="75750">MRARSRARRWAAAVAAAVALALPLLGVPGSPAVADTPGVRALGVDLSSNAGPADGVGLGVLYGVSQDGSQPDDQYLKPLNLNAFRGGGWFSGGWIKDDYSYGSATKADIASIVDQAKRLRKAHGPGFQYQVLLSDLYGANAGEPADTQWPCADGDCSNYVTFLTTTIKALEKSGVDFSYDIWNEPEFSFFWGPGVNTPQYFAMWDTAYRTIRKVAPDAKIVGPSFAYTPQRMPQEWQTWFAHVHAEHTVPDVVSNHDEGDVDDPVTVGQAIEDDAQAAGLGHLPLSANEYQPADRQSAGVTAWYLARFAQSSYSTAMRGNWVCCEIPNLTGLLTQTATGWAPNGNWWAMRTYADMTGTLVSTSHEVGSTAISAAKDRTHKRAIAMIGDSDGYTGPASVTLSGLSSVPWLVRHGNVHVTVYRIPDQSPLYARQVVYSKTLSAASGSVTVPFTFQSAHDAFGVYLSWDDAQQVTVTAPDTLSVPGTYDIPVTFSNGSGVTDRAVRTKLAVSSSDPADAAGLTVTCKGTTRPVCPPVGSLPPGASTTATYEVSVPATAARVGYRFTGSATAVTPDGPVTAQNSADLTVPCGIGDVCEAETGNLTGGACFADDHPGSTGTGFVACLTSTGPGVSQQFSVPAAGTYTFDVRYSAGPSGPATTRTATVSADGTPQGQIQLPLTGSWDTWADATIAVHLSAGLNTVGVSVGSGDTAWYNIDHFVLTGAAAD</sequence>
<dbReference type="STRING" id="310781.SAMN05216259_101562"/>
<proteinExistence type="inferred from homology"/>
<dbReference type="Gene3D" id="3.20.20.80">
    <property type="entry name" value="Glycosidases"/>
    <property type="match status" value="1"/>
</dbReference>
<dbReference type="InterPro" id="IPR008979">
    <property type="entry name" value="Galactose-bd-like_sf"/>
</dbReference>
<evidence type="ECO:0000313" key="8">
    <source>
        <dbReference type="Proteomes" id="UP000199341"/>
    </source>
</evidence>
<feature type="domain" description="CBM6" evidence="6">
    <location>
        <begin position="591"/>
        <end position="719"/>
    </location>
</feature>
<evidence type="ECO:0000259" key="6">
    <source>
        <dbReference type="PROSITE" id="PS51175"/>
    </source>
</evidence>
<comment type="similarity">
    <text evidence="1">Belongs to the glycosyl hydrolase 39 family.</text>
</comment>
<dbReference type="AlphaFoldDB" id="A0A1G9W943"/>
<dbReference type="Gene3D" id="2.60.120.260">
    <property type="entry name" value="Galactose-binding domain-like"/>
    <property type="match status" value="1"/>
</dbReference>
<dbReference type="SUPFAM" id="SSF51445">
    <property type="entry name" value="(Trans)glycosidases"/>
    <property type="match status" value="1"/>
</dbReference>
<dbReference type="CDD" id="cd04083">
    <property type="entry name" value="CBM35_Lmo2446-like"/>
    <property type="match status" value="1"/>
</dbReference>
<dbReference type="InterPro" id="IPR049166">
    <property type="entry name" value="GH39_cat"/>
</dbReference>